<evidence type="ECO:0000313" key="4">
    <source>
        <dbReference type="Proteomes" id="UP000825729"/>
    </source>
</evidence>
<evidence type="ECO:0000259" key="2">
    <source>
        <dbReference type="Pfam" id="PF25874"/>
    </source>
</evidence>
<dbReference type="GO" id="GO:0007131">
    <property type="term" value="P:reciprocal meiotic recombination"/>
    <property type="evidence" value="ECO:0007669"/>
    <property type="project" value="InterPro"/>
</dbReference>
<feature type="coiled-coil region" evidence="1">
    <location>
        <begin position="344"/>
        <end position="378"/>
    </location>
</feature>
<evidence type="ECO:0000313" key="3">
    <source>
        <dbReference type="EMBL" id="KAG9447826.1"/>
    </source>
</evidence>
<dbReference type="Proteomes" id="UP000825729">
    <property type="component" value="Unassembled WGS sequence"/>
</dbReference>
<proteinExistence type="predicted"/>
<dbReference type="PANTHER" id="PTHR46740">
    <property type="entry name" value="PROTEIN DYAD"/>
    <property type="match status" value="1"/>
</dbReference>
<dbReference type="PANTHER" id="PTHR46740:SF2">
    <property type="entry name" value="PROTEIN DYAD"/>
    <property type="match status" value="1"/>
</dbReference>
<accession>A0AAV7EJH3</accession>
<dbReference type="InterPro" id="IPR059080">
    <property type="entry name" value="WHD_PTC1"/>
</dbReference>
<sequence>MSGVPSFWQVSEKTKLNVTVKFPSALSLRNYFSDNYGAKSSSMEHPLLDEEFVMGTSLASRVLQRKVPPLKFAQNKQLPGFWMISPMTPIVKAEIAPPSNSPLTRTSTGLLTWGARRKVRFLGRHRERPPSLSIIKADVGRATRETRSRKRRCEAFGANIKRKKSRDNEKAKINSKDRWSKERYAAAEQKLLEIMREQGAFLGKPILRPALRMEARKHIGDTGLLDHLLKHMAGMVNEERGERLRRCHNAEGQMEYWLESAELEELRKDAGVKDPYWVPPPGWKPGENPYLDPETSNQIKLLKEDVGCMRRDLEQLRSTKSNSDQEENALALTKCSENDRGPITSSLEEKYDRLQERYNMLEERYEEMYSTLKVVKEEMRVLTGSVVEKRRKEVGEQERCGDARNNSLVRSGFRMCKPQGTFLWPNMAQTTSLSSAQWIKQEEDIFSAAAASTGTPNASPFSFTPLLALPPVPTPTPISYSPLRPVAAKPVVVYSRRSTSVVSGTEAVSPYCDRWSFTGARTLSSVSATSSAFLCQMPPAVPVERERVPLTGHGRRIPAADLAGRHASSGSWLALATPSPPKASNHP</sequence>
<keyword evidence="4" id="KW-1185">Reference proteome</keyword>
<comment type="caution">
    <text evidence="3">The sequence shown here is derived from an EMBL/GenBank/DDBJ whole genome shotgun (WGS) entry which is preliminary data.</text>
</comment>
<protein>
    <recommendedName>
        <fullName evidence="2">PTC1-like winged helix-turn-helix domain-containing protein</fullName>
    </recommendedName>
</protein>
<dbReference type="InterPro" id="IPR044221">
    <property type="entry name" value="DYAD/AMEIOTIC1"/>
</dbReference>
<evidence type="ECO:0000256" key="1">
    <source>
        <dbReference type="SAM" id="Coils"/>
    </source>
</evidence>
<keyword evidence="1" id="KW-0175">Coiled coil</keyword>
<dbReference type="Pfam" id="PF25874">
    <property type="entry name" value="WHD_plant_repro"/>
    <property type="match status" value="1"/>
</dbReference>
<dbReference type="AlphaFoldDB" id="A0AAV7EJH3"/>
<feature type="domain" description="PTC1-like winged helix-turn-helix" evidence="2">
    <location>
        <begin position="178"/>
        <end position="260"/>
    </location>
</feature>
<dbReference type="GO" id="GO:0051177">
    <property type="term" value="P:meiotic sister chromatid cohesion"/>
    <property type="evidence" value="ECO:0007669"/>
    <property type="project" value="InterPro"/>
</dbReference>
<reference evidence="3 4" key="1">
    <citation type="submission" date="2021-07" db="EMBL/GenBank/DDBJ databases">
        <title>The Aristolochia fimbriata genome: insights into angiosperm evolution, floral development and chemical biosynthesis.</title>
        <authorList>
            <person name="Jiao Y."/>
        </authorList>
    </citation>
    <scope>NUCLEOTIDE SEQUENCE [LARGE SCALE GENOMIC DNA]</scope>
    <source>
        <strain evidence="3">IBCAS-2021</strain>
        <tissue evidence="3">Leaf</tissue>
    </source>
</reference>
<dbReference type="EMBL" id="JAINDJ010000005">
    <property type="protein sequence ID" value="KAG9447826.1"/>
    <property type="molecule type" value="Genomic_DNA"/>
</dbReference>
<organism evidence="3 4">
    <name type="scientific">Aristolochia fimbriata</name>
    <name type="common">White veined hardy Dutchman's pipe vine</name>
    <dbReference type="NCBI Taxonomy" id="158543"/>
    <lineage>
        <taxon>Eukaryota</taxon>
        <taxon>Viridiplantae</taxon>
        <taxon>Streptophyta</taxon>
        <taxon>Embryophyta</taxon>
        <taxon>Tracheophyta</taxon>
        <taxon>Spermatophyta</taxon>
        <taxon>Magnoliopsida</taxon>
        <taxon>Magnoliidae</taxon>
        <taxon>Piperales</taxon>
        <taxon>Aristolochiaceae</taxon>
        <taxon>Aristolochia</taxon>
    </lineage>
</organism>
<name>A0AAV7EJH3_ARIFI</name>
<gene>
    <name evidence="3" type="ORF">H6P81_013954</name>
</gene>